<dbReference type="PROSITE" id="PS00141">
    <property type="entry name" value="ASP_PROTEASE"/>
    <property type="match status" value="2"/>
</dbReference>
<feature type="domain" description="Peptidase A1" evidence="17">
    <location>
        <begin position="406"/>
        <end position="719"/>
    </location>
</feature>
<dbReference type="InterPro" id="IPR021109">
    <property type="entry name" value="Peptidase_aspartic_dom_sf"/>
</dbReference>
<evidence type="ECO:0000256" key="6">
    <source>
        <dbReference type="ARBA" id="ARBA00022670"/>
    </source>
</evidence>
<organism evidence="18 19">
    <name type="scientific">Atractosteus spatula</name>
    <name type="common">Alligator gar</name>
    <name type="synonym">Lepisosteus spatula</name>
    <dbReference type="NCBI Taxonomy" id="7917"/>
    <lineage>
        <taxon>Eukaryota</taxon>
        <taxon>Metazoa</taxon>
        <taxon>Chordata</taxon>
        <taxon>Craniata</taxon>
        <taxon>Vertebrata</taxon>
        <taxon>Euteleostomi</taxon>
        <taxon>Actinopterygii</taxon>
        <taxon>Neopterygii</taxon>
        <taxon>Holostei</taxon>
        <taxon>Semionotiformes</taxon>
        <taxon>Lepisosteidae</taxon>
        <taxon>Atractosteus</taxon>
    </lineage>
</organism>
<keyword evidence="7" id="KW-0732">Signal</keyword>
<keyword evidence="9 16" id="KW-0378">Hydrolase</keyword>
<dbReference type="GO" id="GO:0000287">
    <property type="term" value="F:magnesium ion binding"/>
    <property type="evidence" value="ECO:0007669"/>
    <property type="project" value="InterPro"/>
</dbReference>
<accession>A0A8J7P664</accession>
<dbReference type="GO" id="GO:0000166">
    <property type="term" value="F:nucleotide binding"/>
    <property type="evidence" value="ECO:0007669"/>
    <property type="project" value="InterPro"/>
</dbReference>
<keyword evidence="12" id="KW-0325">Glycoprotein</keyword>
<dbReference type="Proteomes" id="UP000736164">
    <property type="component" value="Unassembled WGS sequence"/>
</dbReference>
<dbReference type="GO" id="GO:0004190">
    <property type="term" value="F:aspartic-type endopeptidase activity"/>
    <property type="evidence" value="ECO:0007669"/>
    <property type="project" value="UniProtKB-KW"/>
</dbReference>
<name>A0A8J7P664_ATRSP</name>
<dbReference type="PANTHER" id="PTHR47966">
    <property type="entry name" value="BETA-SITE APP-CLEAVING ENZYME, ISOFORM A-RELATED"/>
    <property type="match status" value="1"/>
</dbReference>
<feature type="disulfide bond" evidence="15">
    <location>
        <begin position="437"/>
        <end position="444"/>
    </location>
</feature>
<dbReference type="InterPro" id="IPR001461">
    <property type="entry name" value="Aspartic_peptidase_A1"/>
</dbReference>
<dbReference type="InterPro" id="IPR010394">
    <property type="entry name" value="5-nucleotidase"/>
</dbReference>
<evidence type="ECO:0000256" key="9">
    <source>
        <dbReference type="ARBA" id="ARBA00022801"/>
    </source>
</evidence>
<evidence type="ECO:0000256" key="13">
    <source>
        <dbReference type="ARBA" id="ARBA00023228"/>
    </source>
</evidence>
<evidence type="ECO:0000256" key="16">
    <source>
        <dbReference type="RuleBase" id="RU000454"/>
    </source>
</evidence>
<evidence type="ECO:0000256" key="8">
    <source>
        <dbReference type="ARBA" id="ARBA00022750"/>
    </source>
</evidence>
<dbReference type="InterPro" id="IPR033121">
    <property type="entry name" value="PEPTIDASE_A1"/>
</dbReference>
<dbReference type="PRINTS" id="PR00792">
    <property type="entry name" value="PEPSIN"/>
</dbReference>
<dbReference type="GO" id="GO:0009117">
    <property type="term" value="P:nucleotide metabolic process"/>
    <property type="evidence" value="ECO:0007669"/>
    <property type="project" value="InterPro"/>
</dbReference>
<evidence type="ECO:0000259" key="17">
    <source>
        <dbReference type="PROSITE" id="PS51767"/>
    </source>
</evidence>
<feature type="active site" evidence="14">
    <location>
        <position position="607"/>
    </location>
</feature>
<evidence type="ECO:0000256" key="15">
    <source>
        <dbReference type="PIRSR" id="PIRSR601461-2"/>
    </source>
</evidence>
<keyword evidence="11 15" id="KW-1015">Disulfide bond</keyword>
<comment type="similarity">
    <text evidence="3 16">Belongs to the peptidase A1 family.</text>
</comment>
<reference evidence="18" key="1">
    <citation type="journal article" date="2021" name="Cell">
        <title>Tracing the genetic footprints of vertebrate landing in non-teleost ray-finned fishes.</title>
        <authorList>
            <person name="Bi X."/>
            <person name="Wang K."/>
            <person name="Yang L."/>
            <person name="Pan H."/>
            <person name="Jiang H."/>
            <person name="Wei Q."/>
            <person name="Fang M."/>
            <person name="Yu H."/>
            <person name="Zhu C."/>
            <person name="Cai Y."/>
            <person name="He Y."/>
            <person name="Gan X."/>
            <person name="Zeng H."/>
            <person name="Yu D."/>
            <person name="Zhu Y."/>
            <person name="Jiang H."/>
            <person name="Qiu Q."/>
            <person name="Yang H."/>
            <person name="Zhang Y.E."/>
            <person name="Wang W."/>
            <person name="Zhu M."/>
            <person name="He S."/>
            <person name="Zhang G."/>
        </authorList>
    </citation>
    <scope>NUCLEOTIDE SEQUENCE</scope>
    <source>
        <strain evidence="18">Allg_001</strain>
    </source>
</reference>
<feature type="disulfide bond" evidence="15">
    <location>
        <begin position="641"/>
        <end position="678"/>
    </location>
</feature>
<dbReference type="PANTHER" id="PTHR47966:SF42">
    <property type="entry name" value="CATHEPSIN D"/>
    <property type="match status" value="1"/>
</dbReference>
<gene>
    <name evidence="18" type="primary">Ctsd_0</name>
    <name evidence="18" type="ORF">GTO95_0000854</name>
</gene>
<dbReference type="FunFam" id="2.40.70.10:FF:000066">
    <property type="entry name" value="Napsin A aspartic peptidase"/>
    <property type="match status" value="1"/>
</dbReference>
<dbReference type="Pfam" id="PF00026">
    <property type="entry name" value="Asp"/>
    <property type="match status" value="1"/>
</dbReference>
<evidence type="ECO:0000256" key="12">
    <source>
        <dbReference type="ARBA" id="ARBA00023180"/>
    </source>
</evidence>
<dbReference type="GO" id="GO:0005764">
    <property type="term" value="C:lysosome"/>
    <property type="evidence" value="ECO:0007669"/>
    <property type="project" value="UniProtKB-SubCell"/>
</dbReference>
<feature type="non-terminal residue" evidence="18">
    <location>
        <position position="1"/>
    </location>
</feature>
<evidence type="ECO:0000313" key="19">
    <source>
        <dbReference type="Proteomes" id="UP000736164"/>
    </source>
</evidence>
<evidence type="ECO:0000256" key="14">
    <source>
        <dbReference type="PIRSR" id="PIRSR601461-1"/>
    </source>
</evidence>
<comment type="subcellular location">
    <subcellularLocation>
        <location evidence="2">Lysosome</location>
    </subcellularLocation>
</comment>
<dbReference type="InterPro" id="IPR012848">
    <property type="entry name" value="Aspartic_peptidase_N"/>
</dbReference>
<dbReference type="InterPro" id="IPR001969">
    <property type="entry name" value="Aspartic_peptidase_AS"/>
</dbReference>
<feature type="non-terminal residue" evidence="18">
    <location>
        <position position="722"/>
    </location>
</feature>
<keyword evidence="19" id="KW-1185">Reference proteome</keyword>
<keyword evidence="10" id="KW-0865">Zymogen</keyword>
<dbReference type="EC" id="3.4.23.5" evidence="4"/>
<evidence type="ECO:0000256" key="5">
    <source>
        <dbReference type="ARBA" id="ARBA00015582"/>
    </source>
</evidence>
<evidence type="ECO:0000256" key="2">
    <source>
        <dbReference type="ARBA" id="ARBA00004371"/>
    </source>
</evidence>
<feature type="disulfide bond" evidence="15">
    <location>
        <begin position="598"/>
        <end position="602"/>
    </location>
</feature>
<comment type="catalytic activity">
    <reaction evidence="1">
        <text>Specificity similar to, but narrower than, that of pepsin A. Does not cleave the 4-Gln-|-His-5 bond in B chain of insulin.</text>
        <dbReference type="EC" id="3.4.23.5"/>
    </reaction>
</comment>
<dbReference type="AlphaFoldDB" id="A0A8J7P664"/>
<evidence type="ECO:0000256" key="10">
    <source>
        <dbReference type="ARBA" id="ARBA00023145"/>
    </source>
</evidence>
<evidence type="ECO:0000256" key="4">
    <source>
        <dbReference type="ARBA" id="ARBA00011930"/>
    </source>
</evidence>
<dbReference type="EMBL" id="JAAWVO010068730">
    <property type="protein sequence ID" value="MBN3324015.1"/>
    <property type="molecule type" value="Genomic_DNA"/>
</dbReference>
<proteinExistence type="inferred from homology"/>
<dbReference type="FunFam" id="2.40.70.10:FF:000008">
    <property type="entry name" value="Cathepsin D"/>
    <property type="match status" value="1"/>
</dbReference>
<dbReference type="Pfam" id="PF06189">
    <property type="entry name" value="5-nucleotidase"/>
    <property type="match status" value="2"/>
</dbReference>
<dbReference type="GO" id="GO:0006508">
    <property type="term" value="P:proteolysis"/>
    <property type="evidence" value="ECO:0007669"/>
    <property type="project" value="UniProtKB-KW"/>
</dbReference>
<evidence type="ECO:0000256" key="3">
    <source>
        <dbReference type="ARBA" id="ARBA00007447"/>
    </source>
</evidence>
<protein>
    <recommendedName>
        <fullName evidence="5">Cathepsin D</fullName>
        <ecNumber evidence="4">3.4.23.5</ecNumber>
    </recommendedName>
</protein>
<keyword evidence="8 16" id="KW-0064">Aspartyl protease</keyword>
<dbReference type="PROSITE" id="PS51767">
    <property type="entry name" value="PEPTIDASE_A1"/>
    <property type="match status" value="1"/>
</dbReference>
<comment type="caution">
    <text evidence="18">The sequence shown here is derived from an EMBL/GenBank/DDBJ whole genome shotgun (WGS) entry which is preliminary data.</text>
</comment>
<dbReference type="SUPFAM" id="SSF50630">
    <property type="entry name" value="Acid proteases"/>
    <property type="match status" value="1"/>
</dbReference>
<sequence length="722" mass="79494">EDVVYLQKDYNRAIVIAVSSDAIFNLEEEQKLSAEESKRETEKQLGTDLLKPGTAFPFIKAAEMVNRKLLEKNPDETHLFDVILVSDNRPQIRTQLVNSTKHYGLDISRLCFFSNDDFVDYLQSNNVKLFLSTDKTNVCKTLKKGIPAALLFRQGAQAPTDQLRILFTGDDVLSDSAELVLRGGELTEPVDSKKELQNATAAKGAMKEFAGLIGEMRRKFGRDSSPLCTYLMTARSNKEVSSKGAQAPTDQLRILFTGDDVLSDSAELVLRGGELTEPVDSKKELQNATAAKGAMKEFAGLIGEMRRKFGRDSSPLCTYLMTARSNKEVSSKLSYLFLLAAFVWTTDAIIRIPLKKFRSIRRSLSDVGKSVEELVADKESLKYNLGFPASTGPTPETLKNYLDAQYYGEIGIGTPPQLFTVVFDTGSSNLWVPSIHCSFTDIACLFHHKYNSAKSSTYVKNGTAFAIQYGSGSLSGYLSQDTCKVGDLSVDRQLFGEAIKQPGVAFIAAKFDGILGMAYPRISVDGVAPVFDNMMSQKKLERNVFSFYLNRVYPALHPLLAGIGSGSPFTLNRIKRLEKRQMGEHFLWMSVGSQLTLCKGGCEAIVDTGTSLITGPAEEVKALQKAIGAIPLIQGEYMIDCKKVPSLPVISFTMGGQTYKLTGDQYVLKESQAGRTICLSGFMGLDIPPPAGPLWILGDVFIGQYYTEFDRENNRVGFAKAK</sequence>
<keyword evidence="13" id="KW-0458">Lysosome</keyword>
<evidence type="ECO:0000313" key="18">
    <source>
        <dbReference type="EMBL" id="MBN3324015.1"/>
    </source>
</evidence>
<feature type="active site" evidence="14">
    <location>
        <position position="424"/>
    </location>
</feature>
<evidence type="ECO:0000256" key="11">
    <source>
        <dbReference type="ARBA" id="ARBA00023157"/>
    </source>
</evidence>
<evidence type="ECO:0000256" key="1">
    <source>
        <dbReference type="ARBA" id="ARBA00000585"/>
    </source>
</evidence>
<dbReference type="GO" id="GO:0008253">
    <property type="term" value="F:5'-nucleotidase activity"/>
    <property type="evidence" value="ECO:0007669"/>
    <property type="project" value="InterPro"/>
</dbReference>
<evidence type="ECO:0000256" key="7">
    <source>
        <dbReference type="ARBA" id="ARBA00022729"/>
    </source>
</evidence>
<keyword evidence="6 16" id="KW-0645">Protease</keyword>
<dbReference type="Pfam" id="PF07966">
    <property type="entry name" value="A1_Propeptide"/>
    <property type="match status" value="1"/>
</dbReference>
<dbReference type="Gene3D" id="2.40.70.10">
    <property type="entry name" value="Acid Proteases"/>
    <property type="match status" value="2"/>
</dbReference>